<evidence type="ECO:0000259" key="1">
    <source>
        <dbReference type="Pfam" id="PF04326"/>
    </source>
</evidence>
<dbReference type="PANTHER" id="PTHR30595">
    <property type="entry name" value="GLPR-RELATED TRANSCRIPTIONAL REPRESSOR"/>
    <property type="match status" value="1"/>
</dbReference>
<dbReference type="GO" id="GO:0003678">
    <property type="term" value="F:DNA helicase activity"/>
    <property type="evidence" value="ECO:0007669"/>
    <property type="project" value="UniProtKB-EC"/>
</dbReference>
<name>A0A0F6TCA6_9CORY</name>
<dbReference type="AlphaFoldDB" id="A0A0F6TCA6"/>
<dbReference type="Pfam" id="PF13749">
    <property type="entry name" value="HATPase_c_4"/>
    <property type="match status" value="1"/>
</dbReference>
<dbReference type="PATRIC" id="fig|161896.4.peg.2249"/>
<gene>
    <name evidence="2" type="ORF">UL81_11525</name>
</gene>
<evidence type="ECO:0000313" key="2">
    <source>
        <dbReference type="EMBL" id="AKE40234.1"/>
    </source>
</evidence>
<dbReference type="EC" id="3.6.4.12" evidence="2"/>
<organism evidence="2 3">
    <name type="scientific">Corynebacterium camporealensis</name>
    <dbReference type="NCBI Taxonomy" id="161896"/>
    <lineage>
        <taxon>Bacteria</taxon>
        <taxon>Bacillati</taxon>
        <taxon>Actinomycetota</taxon>
        <taxon>Actinomycetes</taxon>
        <taxon>Mycobacteriales</taxon>
        <taxon>Corynebacteriaceae</taxon>
        <taxon>Corynebacterium</taxon>
    </lineage>
</organism>
<dbReference type="Proteomes" id="UP000033566">
    <property type="component" value="Chromosome"/>
</dbReference>
<dbReference type="InterPro" id="IPR007421">
    <property type="entry name" value="Schlafen_AlbA_2_dom"/>
</dbReference>
<dbReference type="RefSeq" id="WP_052097760.1">
    <property type="nucleotide sequence ID" value="NZ_CP011311.1"/>
</dbReference>
<dbReference type="GO" id="GO:0016787">
    <property type="term" value="F:hydrolase activity"/>
    <property type="evidence" value="ECO:0007669"/>
    <property type="project" value="UniProtKB-KW"/>
</dbReference>
<sequence>MWTSNDVLKLIDELRARGGYKTEVEVKAARDGVPGLGESLSAFGNTPDGGTIILGIDEKADFNIVGVEKVADYEQAVVSQAREAVDPPVQCNFSTVSVKGKKVLVCDVLGLPLSARPARYAGIAYLRQADGDYALSEQEISQIELLKTQSLRRTMPDAEFISDSAIEDLDADLCAKYIAASRVESRRMQLMSDEEILFNTGVTSREGKISLAGLYALGAAPQRINPSLGVTAAVQLDSAQDGARTRDLSHFTGPVPDLLDQSLEWVRRNTHTTMGYDASGKGKDSEELPMIAVREIIANALIHRNLDAVTAGKRVEIRIRKDSLTISSPGGLWGVSEQQLGQPGGKSAVNPTLYEICKRIRMADGSRVIEGEGGGIAEAVKAMRLAGLREPRFIDKGISFTVQLSRHSLLSNAELQYLKDNPHDSDIASEALSVIFRLHAGEEWSVPRIRDEFGVSQAEARSILQEVKGAVDVVETKRGRRKTYALPGKVTAPQLDFKVSPKKSDKMTKNGPALLGALDSPATFNELVEATGLSQGQARFALSWLIDHGHVRMRGTQGDRRTVYEKVD</sequence>
<dbReference type="Gene3D" id="3.30.950.30">
    <property type="entry name" value="Schlafen, AAA domain"/>
    <property type="match status" value="1"/>
</dbReference>
<reference evidence="2 3" key="1">
    <citation type="journal article" date="2015" name="Genome Announc.">
        <title>Complete Genome Sequence of Corynebacterium camporealensis DSM 44610, Isolated from the Milk of a Manchega Sheep with Subclinical Mastitis.</title>
        <authorList>
            <person name="Ruckert C."/>
            <person name="Albersmeier A."/>
            <person name="Winkler A."/>
            <person name="Tauch A."/>
        </authorList>
    </citation>
    <scope>NUCLEOTIDE SEQUENCE [LARGE SCALE GENOMIC DNA]</scope>
    <source>
        <strain evidence="2 3">DSM 44610</strain>
    </source>
</reference>
<accession>A0A0F6TCA6</accession>
<dbReference type="Pfam" id="PF04326">
    <property type="entry name" value="SLFN_AlbA_2"/>
    <property type="match status" value="1"/>
</dbReference>
<dbReference type="KEGG" id="ccj:UL81_11525"/>
<dbReference type="Gene3D" id="1.10.10.10">
    <property type="entry name" value="Winged helix-like DNA-binding domain superfamily/Winged helix DNA-binding domain"/>
    <property type="match status" value="1"/>
</dbReference>
<dbReference type="InterPro" id="IPR038475">
    <property type="entry name" value="RecG_C_sf"/>
</dbReference>
<protein>
    <submittedName>
        <fullName evidence="2">Putative transcriptional regulator with HTH domain</fullName>
        <ecNumber evidence="2">3.6.4.12</ecNumber>
    </submittedName>
</protein>
<dbReference type="SUPFAM" id="SSF46785">
    <property type="entry name" value="Winged helix' DNA-binding domain"/>
    <property type="match status" value="1"/>
</dbReference>
<dbReference type="Gene3D" id="3.30.565.60">
    <property type="match status" value="1"/>
</dbReference>
<dbReference type="EMBL" id="CP011311">
    <property type="protein sequence ID" value="AKE40234.1"/>
    <property type="molecule type" value="Genomic_DNA"/>
</dbReference>
<dbReference type="HOGENOM" id="CLU_024970_6_0_11"/>
<feature type="domain" description="Schlafen AlbA-2" evidence="1">
    <location>
        <begin position="23"/>
        <end position="134"/>
    </location>
</feature>
<dbReference type="InterPro" id="IPR036388">
    <property type="entry name" value="WH-like_DNA-bd_sf"/>
</dbReference>
<dbReference type="PANTHER" id="PTHR30595:SF6">
    <property type="entry name" value="SCHLAFEN ALBA-2 DOMAIN-CONTAINING PROTEIN"/>
    <property type="match status" value="1"/>
</dbReference>
<dbReference type="InterPro" id="IPR038461">
    <property type="entry name" value="Schlafen_AlbA_2_dom_sf"/>
</dbReference>
<keyword evidence="3" id="KW-1185">Reference proteome</keyword>
<proteinExistence type="predicted"/>
<dbReference type="InterPro" id="IPR036390">
    <property type="entry name" value="WH_DNA-bd_sf"/>
</dbReference>
<keyword evidence="2" id="KW-0378">Hydrolase</keyword>
<evidence type="ECO:0000313" key="3">
    <source>
        <dbReference type="Proteomes" id="UP000033566"/>
    </source>
</evidence>